<dbReference type="Pfam" id="PF14829">
    <property type="entry name" value="GPAT_N"/>
    <property type="match status" value="1"/>
</dbReference>
<dbReference type="EMBL" id="ABEU02000007">
    <property type="protein sequence ID" value="PNR50643.1"/>
    <property type="molecule type" value="Genomic_DNA"/>
</dbReference>
<dbReference type="KEGG" id="ppp:112285002"/>
<organism evidence="17">
    <name type="scientific">Physcomitrium patens</name>
    <name type="common">Spreading-leaved earth moss</name>
    <name type="synonym">Physcomitrella patens</name>
    <dbReference type="NCBI Taxonomy" id="3218"/>
    <lineage>
        <taxon>Eukaryota</taxon>
        <taxon>Viridiplantae</taxon>
        <taxon>Streptophyta</taxon>
        <taxon>Embryophyta</taxon>
        <taxon>Bryophyta</taxon>
        <taxon>Bryophytina</taxon>
        <taxon>Bryopsida</taxon>
        <taxon>Funariidae</taxon>
        <taxon>Funariales</taxon>
        <taxon>Funariaceae</taxon>
        <taxon>Physcomitrium</taxon>
    </lineage>
</organism>
<evidence type="ECO:0000256" key="15">
    <source>
        <dbReference type="SAM" id="MobiDB-lite"/>
    </source>
</evidence>
<dbReference type="PaxDb" id="3218-PP1S136_120V6.1"/>
<keyword evidence="9" id="KW-0808">Transferase</keyword>
<sequence>MAAAAGSAGVVCWSRAEKQHAPVRGGGTSVTSSTSGSGHASLKGSFDRLQGNRLLPQALTMPSLFRAKRNGRRTPGNAVTNFGKSEFHREISGSTRATTQVAEATTAGLRETIEDRAIIDGHSHSFEGIQSEEELMQVIEKEVESGRLPKRAGAGMVELYRNYRDAVVSSGVENAMDIVVKVMSTVLDRILLQFEEPFTFGSHHKRMVEPYDYYTFGQNYVRPLLDFRNSYLGNLKIFDQIEKNLKEGHNVIFLSNHQTEADPAVMALLLEHSHPYLAENLTYVAGDRVVLDPFCKPFSMGRNLLCVYSKKHIHDVPDLAEMKIKANAKTLRQMTILLRQGGQLLWVAPSGGRDRPDPETNEWVPAHFDSSAVENMKRLSDIVRVPAHLHALSLLCFEIMPPPVQVQKELGERRAVGFSGVGLAVSEQLDYDSIAKLVDDSKNAKDAFSDAAWSEVNDMYNVLKEAIYGDQGCAVSTDSLRLEQPWFDGSRRTD</sequence>
<dbReference type="eggNOG" id="ENOG502QRHE">
    <property type="taxonomic scope" value="Eukaryota"/>
</dbReference>
<keyword evidence="13" id="KW-1208">Phospholipid metabolism</keyword>
<dbReference type="Gene3D" id="3.40.1130.10">
    <property type="entry name" value="Glycerol-3-phosphate (1)-acyltransferase"/>
    <property type="match status" value="1"/>
</dbReference>
<dbReference type="GO" id="GO:0006655">
    <property type="term" value="P:phosphatidylglycerol biosynthetic process"/>
    <property type="evidence" value="ECO:0000318"/>
    <property type="project" value="GO_Central"/>
</dbReference>
<evidence type="ECO:0000256" key="10">
    <source>
        <dbReference type="ARBA" id="ARBA00022946"/>
    </source>
</evidence>
<dbReference type="GO" id="GO:0009570">
    <property type="term" value="C:chloroplast stroma"/>
    <property type="evidence" value="ECO:0000318"/>
    <property type="project" value="GO_Central"/>
</dbReference>
<dbReference type="SUPFAM" id="SSF69593">
    <property type="entry name" value="Glycerol-3-phosphate (1)-acyltransferase"/>
    <property type="match status" value="1"/>
</dbReference>
<evidence type="ECO:0000256" key="14">
    <source>
        <dbReference type="ARBA" id="ARBA00023315"/>
    </source>
</evidence>
<evidence type="ECO:0000256" key="8">
    <source>
        <dbReference type="ARBA" id="ARBA00022640"/>
    </source>
</evidence>
<dbReference type="EnsemblPlants" id="Pp3c7_2970V3.1">
    <property type="protein sequence ID" value="Pp3c7_2970V3.1"/>
    <property type="gene ID" value="Pp3c7_2970"/>
</dbReference>
<feature type="compositionally biased region" description="Low complexity" evidence="15">
    <location>
        <begin position="29"/>
        <end position="38"/>
    </location>
</feature>
<comment type="pathway">
    <text evidence="2">Phospholipid metabolism; CDP-diacylglycerol biosynthesis; CDP-diacylglycerol from sn-glycerol 3-phosphate: step 1/3.</text>
</comment>
<dbReference type="InterPro" id="IPR016222">
    <property type="entry name" value="G3P_O-acylTrfase_chlp"/>
</dbReference>
<evidence type="ECO:0000256" key="6">
    <source>
        <dbReference type="ARBA" id="ARBA00022516"/>
    </source>
</evidence>
<evidence type="ECO:0000256" key="11">
    <source>
        <dbReference type="ARBA" id="ARBA00023098"/>
    </source>
</evidence>
<dbReference type="InterPro" id="IPR023083">
    <property type="entry name" value="G3P_O-acylTrfase_N"/>
</dbReference>
<dbReference type="Gene3D" id="1.10.1200.50">
    <property type="entry name" value="Glycerol-3-phosphate acyltransferase, alpha helical bundle, N-terminal"/>
    <property type="match status" value="1"/>
</dbReference>
<dbReference type="PANTHER" id="PTHR35695:SF1">
    <property type="entry name" value="GLYCEROL-3-PHOSPHATE ACYLTRANSFERASE, CHLOROPLASTIC"/>
    <property type="match status" value="1"/>
</dbReference>
<evidence type="ECO:0000313" key="19">
    <source>
        <dbReference type="Proteomes" id="UP000006727"/>
    </source>
</evidence>
<dbReference type="Proteomes" id="UP000006727">
    <property type="component" value="Chromosome 7"/>
</dbReference>
<dbReference type="OrthoDB" id="524544at2759"/>
<evidence type="ECO:0000256" key="4">
    <source>
        <dbReference type="ARBA" id="ARBA00007937"/>
    </source>
</evidence>
<dbReference type="OMA" id="IAENMIY"/>
<dbReference type="EC" id="2.3.1.15" evidence="5"/>
<keyword evidence="7" id="KW-0150">Chloroplast</keyword>
<evidence type="ECO:0000256" key="12">
    <source>
        <dbReference type="ARBA" id="ARBA00023209"/>
    </source>
</evidence>
<reference evidence="17 19" key="1">
    <citation type="journal article" date="2008" name="Science">
        <title>The Physcomitrella genome reveals evolutionary insights into the conquest of land by plants.</title>
        <authorList>
            <person name="Rensing S."/>
            <person name="Lang D."/>
            <person name="Zimmer A."/>
            <person name="Terry A."/>
            <person name="Salamov A."/>
            <person name="Shapiro H."/>
            <person name="Nishiyama T."/>
            <person name="Perroud P.-F."/>
            <person name="Lindquist E."/>
            <person name="Kamisugi Y."/>
            <person name="Tanahashi T."/>
            <person name="Sakakibara K."/>
            <person name="Fujita T."/>
            <person name="Oishi K."/>
            <person name="Shin-I T."/>
            <person name="Kuroki Y."/>
            <person name="Toyoda A."/>
            <person name="Suzuki Y."/>
            <person name="Hashimoto A."/>
            <person name="Yamaguchi K."/>
            <person name="Sugano A."/>
            <person name="Kohara Y."/>
            <person name="Fujiyama A."/>
            <person name="Anterola A."/>
            <person name="Aoki S."/>
            <person name="Ashton N."/>
            <person name="Barbazuk W.B."/>
            <person name="Barker E."/>
            <person name="Bennetzen J."/>
            <person name="Bezanilla M."/>
            <person name="Blankenship R."/>
            <person name="Cho S.H."/>
            <person name="Dutcher S."/>
            <person name="Estelle M."/>
            <person name="Fawcett J.A."/>
            <person name="Gundlach H."/>
            <person name="Hanada K."/>
            <person name="Heyl A."/>
            <person name="Hicks K.A."/>
            <person name="Hugh J."/>
            <person name="Lohr M."/>
            <person name="Mayer K."/>
            <person name="Melkozernov A."/>
            <person name="Murata T."/>
            <person name="Nelson D."/>
            <person name="Pils B."/>
            <person name="Prigge M."/>
            <person name="Reiss B."/>
            <person name="Renner T."/>
            <person name="Rombauts S."/>
            <person name="Rushton P."/>
            <person name="Sanderfoot A."/>
            <person name="Schween G."/>
            <person name="Shiu S.-H."/>
            <person name="Stueber K."/>
            <person name="Theodoulou F.L."/>
            <person name="Tu H."/>
            <person name="Van de Peer Y."/>
            <person name="Verrier P.J."/>
            <person name="Waters E."/>
            <person name="Wood A."/>
            <person name="Yang L."/>
            <person name="Cove D."/>
            <person name="Cuming A."/>
            <person name="Hasebe M."/>
            <person name="Lucas S."/>
            <person name="Mishler D.B."/>
            <person name="Reski R."/>
            <person name="Grigoriev I."/>
            <person name="Quatrano R.S."/>
            <person name="Boore J.L."/>
        </authorList>
    </citation>
    <scope>NUCLEOTIDE SEQUENCE [LARGE SCALE GENOMIC DNA]</scope>
    <source>
        <strain evidence="18 19">cv. Gransden 2004</strain>
    </source>
</reference>
<evidence type="ECO:0000256" key="7">
    <source>
        <dbReference type="ARBA" id="ARBA00022528"/>
    </source>
</evidence>
<keyword evidence="12" id="KW-0594">Phospholipid biosynthesis</keyword>
<dbReference type="Gramene" id="Pp3c7_2970V3.3">
    <property type="protein sequence ID" value="Pp3c7_2970V3.3"/>
    <property type="gene ID" value="Pp3c7_2970"/>
</dbReference>
<dbReference type="RefSeq" id="XP_024381199.1">
    <property type="nucleotide sequence ID" value="XM_024525431.2"/>
</dbReference>
<dbReference type="AlphaFoldDB" id="A9SY86"/>
<keyword evidence="8" id="KW-0934">Plastid</keyword>
<keyword evidence="6" id="KW-0444">Lipid biosynthesis</keyword>
<keyword evidence="19" id="KW-1185">Reference proteome</keyword>
<dbReference type="GeneID" id="112285002"/>
<dbReference type="FunCoup" id="A9SY86">
    <property type="interactions" value="1419"/>
</dbReference>
<evidence type="ECO:0000256" key="5">
    <source>
        <dbReference type="ARBA" id="ARBA00013113"/>
    </source>
</evidence>
<dbReference type="CDD" id="cd07985">
    <property type="entry name" value="LPLAT_GPAT"/>
    <property type="match status" value="1"/>
</dbReference>
<comment type="pathway">
    <text evidence="3">Lipid metabolism.</text>
</comment>
<reference evidence="18" key="3">
    <citation type="submission" date="2020-12" db="UniProtKB">
        <authorList>
            <consortium name="EnsemblPlants"/>
        </authorList>
    </citation>
    <scope>IDENTIFICATION</scope>
</reference>
<dbReference type="RefSeq" id="XP_073391460.1">
    <property type="nucleotide sequence ID" value="XM_073535359.1"/>
</dbReference>
<evidence type="ECO:0000256" key="1">
    <source>
        <dbReference type="ARBA" id="ARBA00004470"/>
    </source>
</evidence>
<evidence type="ECO:0000256" key="3">
    <source>
        <dbReference type="ARBA" id="ARBA00005189"/>
    </source>
</evidence>
<dbReference type="UniPathway" id="UPA00557">
    <property type="reaction ID" value="UER00612"/>
</dbReference>
<evidence type="ECO:0000259" key="16">
    <source>
        <dbReference type="SMART" id="SM00563"/>
    </source>
</evidence>
<dbReference type="InterPro" id="IPR002123">
    <property type="entry name" value="Plipid/glycerol_acylTrfase"/>
</dbReference>
<dbReference type="Gramene" id="Pp3c7_2970V3.1">
    <property type="protein sequence ID" value="Pp3c7_2970V3.1"/>
    <property type="gene ID" value="Pp3c7_2970"/>
</dbReference>
<protein>
    <recommendedName>
        <fullName evidence="5">glycerol-3-phosphate 1-O-acyltransferase</fullName>
        <ecNumber evidence="5">2.3.1.15</ecNumber>
    </recommendedName>
</protein>
<dbReference type="GO" id="GO:0016024">
    <property type="term" value="P:CDP-diacylglycerol biosynthetic process"/>
    <property type="evidence" value="ECO:0007669"/>
    <property type="project" value="UniProtKB-UniPathway"/>
</dbReference>
<dbReference type="STRING" id="3218.A9SY86"/>
<evidence type="ECO:0000256" key="9">
    <source>
        <dbReference type="ARBA" id="ARBA00022679"/>
    </source>
</evidence>
<evidence type="ECO:0000313" key="17">
    <source>
        <dbReference type="EMBL" id="PNR50643.1"/>
    </source>
</evidence>
<dbReference type="EnsemblPlants" id="Pp3c7_2970V3.2">
    <property type="protein sequence ID" value="Pp3c7_2970V3.2"/>
    <property type="gene ID" value="Pp3c7_2970"/>
</dbReference>
<comment type="similarity">
    <text evidence="4">Belongs to the GPAT/DAPAT family.</text>
</comment>
<dbReference type="HOGENOM" id="CLU_043091_1_0_1"/>
<gene>
    <name evidence="18" type="primary">LOC112285002</name>
    <name evidence="17" type="ORF">PHYPA_009829</name>
</gene>
<comment type="subcellular location">
    <subcellularLocation>
        <location evidence="1">Plastid</location>
        <location evidence="1">Chloroplast stroma</location>
    </subcellularLocation>
</comment>
<accession>A9SY86</accession>
<dbReference type="Gramene" id="Pp3c7_2970V3.2">
    <property type="protein sequence ID" value="Pp3c7_2970V3.2"/>
    <property type="gene ID" value="Pp3c7_2970"/>
</dbReference>
<dbReference type="Pfam" id="PF01553">
    <property type="entry name" value="Acyltransferase"/>
    <property type="match status" value="1"/>
</dbReference>
<dbReference type="GO" id="GO:0004366">
    <property type="term" value="F:glycerol-3-phosphate O-acyltransferase activity"/>
    <property type="evidence" value="ECO:0000318"/>
    <property type="project" value="GO_Central"/>
</dbReference>
<dbReference type="SMART" id="SM00563">
    <property type="entry name" value="PlsC"/>
    <property type="match status" value="1"/>
</dbReference>
<dbReference type="InterPro" id="IPR038114">
    <property type="entry name" value="GPAT_N_sf"/>
</dbReference>
<feature type="region of interest" description="Disordered" evidence="15">
    <location>
        <begin position="19"/>
        <end position="45"/>
    </location>
</feature>
<evidence type="ECO:0000313" key="18">
    <source>
        <dbReference type="EnsemblPlants" id="Pp3c7_2970V3.1"/>
    </source>
</evidence>
<name>A9SY86_PHYPA</name>
<keyword evidence="14" id="KW-0012">Acyltransferase</keyword>
<dbReference type="PANTHER" id="PTHR35695">
    <property type="entry name" value="GLYCEROL-3-PHOSPHATE ACYLTRANSFERASE, CHLOROPLASTIC"/>
    <property type="match status" value="1"/>
</dbReference>
<evidence type="ECO:0000256" key="2">
    <source>
        <dbReference type="ARBA" id="ARBA00004765"/>
    </source>
</evidence>
<evidence type="ECO:0000256" key="13">
    <source>
        <dbReference type="ARBA" id="ARBA00023264"/>
    </source>
</evidence>
<reference evidence="17 19" key="2">
    <citation type="journal article" date="2018" name="Plant J.">
        <title>The Physcomitrella patens chromosome-scale assembly reveals moss genome structure and evolution.</title>
        <authorList>
            <person name="Lang D."/>
            <person name="Ullrich K.K."/>
            <person name="Murat F."/>
            <person name="Fuchs J."/>
            <person name="Jenkins J."/>
            <person name="Haas F.B."/>
            <person name="Piednoel M."/>
            <person name="Gundlach H."/>
            <person name="Van Bel M."/>
            <person name="Meyberg R."/>
            <person name="Vives C."/>
            <person name="Morata J."/>
            <person name="Symeonidi A."/>
            <person name="Hiss M."/>
            <person name="Muchero W."/>
            <person name="Kamisugi Y."/>
            <person name="Saleh O."/>
            <person name="Blanc G."/>
            <person name="Decker E.L."/>
            <person name="van Gessel N."/>
            <person name="Grimwood J."/>
            <person name="Hayes R.D."/>
            <person name="Graham S.W."/>
            <person name="Gunter L.E."/>
            <person name="McDaniel S.F."/>
            <person name="Hoernstein S.N.W."/>
            <person name="Larsson A."/>
            <person name="Li F.W."/>
            <person name="Perroud P.F."/>
            <person name="Phillips J."/>
            <person name="Ranjan P."/>
            <person name="Rokshar D.S."/>
            <person name="Rothfels C.J."/>
            <person name="Schneider L."/>
            <person name="Shu S."/>
            <person name="Stevenson D.W."/>
            <person name="Thummler F."/>
            <person name="Tillich M."/>
            <person name="Villarreal Aguilar J.C."/>
            <person name="Widiez T."/>
            <person name="Wong G.K."/>
            <person name="Wymore A."/>
            <person name="Zhang Y."/>
            <person name="Zimmer A.D."/>
            <person name="Quatrano R.S."/>
            <person name="Mayer K.F.X."/>
            <person name="Goodstein D."/>
            <person name="Casacuberta J.M."/>
            <person name="Vandepoele K."/>
            <person name="Reski R."/>
            <person name="Cuming A.C."/>
            <person name="Tuskan G.A."/>
            <person name="Maumus F."/>
            <person name="Salse J."/>
            <person name="Schmutz J."/>
            <person name="Rensing S.A."/>
        </authorList>
    </citation>
    <scope>NUCLEOTIDE SEQUENCE [LARGE SCALE GENOMIC DNA]</scope>
    <source>
        <strain evidence="18 19">cv. Gransden 2004</strain>
    </source>
</reference>
<dbReference type="EnsemblPlants" id="Pp3c7_2970V3.3">
    <property type="protein sequence ID" value="Pp3c7_2970V3.3"/>
    <property type="gene ID" value="Pp3c7_2970"/>
</dbReference>
<feature type="domain" description="Phospholipid/glycerol acyltransferase" evidence="16">
    <location>
        <begin position="251"/>
        <end position="397"/>
    </location>
</feature>
<proteinExistence type="inferred from homology"/>
<keyword evidence="11" id="KW-0443">Lipid metabolism</keyword>
<keyword evidence="10" id="KW-0809">Transit peptide</keyword>